<evidence type="ECO:0000313" key="3">
    <source>
        <dbReference type="Proteomes" id="UP000722791"/>
    </source>
</evidence>
<sequence length="134" mass="13632">MVLPSPTNKVVSFVARTLDAVKALACMQGDPPPSLQAPAHAPGATPPTRCLLEPLAGSAACTRTTYHAPGGGAPPPPPPGLWPSPLFPRSTCVCTQSIGVGAGNMGEMCMGSWGERLESGALSPGRRGEGEEET</sequence>
<accession>A0A8J4LNZ3</accession>
<organism evidence="2 3">
    <name type="scientific">Volvox reticuliferus</name>
    <dbReference type="NCBI Taxonomy" id="1737510"/>
    <lineage>
        <taxon>Eukaryota</taxon>
        <taxon>Viridiplantae</taxon>
        <taxon>Chlorophyta</taxon>
        <taxon>core chlorophytes</taxon>
        <taxon>Chlorophyceae</taxon>
        <taxon>CS clade</taxon>
        <taxon>Chlamydomonadales</taxon>
        <taxon>Volvocaceae</taxon>
        <taxon>Volvox</taxon>
    </lineage>
</organism>
<comment type="caution">
    <text evidence="2">The sequence shown here is derived from an EMBL/GenBank/DDBJ whole genome shotgun (WGS) entry which is preliminary data.</text>
</comment>
<dbReference type="EMBL" id="BNCQ01000014">
    <property type="protein sequence ID" value="GIM03840.1"/>
    <property type="molecule type" value="Genomic_DNA"/>
</dbReference>
<feature type="compositionally biased region" description="Pro residues" evidence="1">
    <location>
        <begin position="72"/>
        <end position="84"/>
    </location>
</feature>
<dbReference type="AlphaFoldDB" id="A0A8J4LNZ3"/>
<evidence type="ECO:0000256" key="1">
    <source>
        <dbReference type="SAM" id="MobiDB-lite"/>
    </source>
</evidence>
<reference evidence="2" key="1">
    <citation type="journal article" date="2021" name="Proc. Natl. Acad. Sci. U.S.A.">
        <title>Three genomes in the algal genus Volvox reveal the fate of a haploid sex-determining region after a transition to homothallism.</title>
        <authorList>
            <person name="Yamamoto K."/>
            <person name="Hamaji T."/>
            <person name="Kawai-Toyooka H."/>
            <person name="Matsuzaki R."/>
            <person name="Takahashi F."/>
            <person name="Nishimura Y."/>
            <person name="Kawachi M."/>
            <person name="Noguchi H."/>
            <person name="Minakuchi Y."/>
            <person name="Umen J.G."/>
            <person name="Toyoda A."/>
            <person name="Nozaki H."/>
        </authorList>
    </citation>
    <scope>NUCLEOTIDE SEQUENCE</scope>
    <source>
        <strain evidence="2">NIES-3785</strain>
    </source>
</reference>
<protein>
    <submittedName>
        <fullName evidence="2">Uncharacterized protein</fullName>
    </submittedName>
</protein>
<gene>
    <name evidence="2" type="ORF">Vretimale_8518</name>
</gene>
<dbReference type="Proteomes" id="UP000722791">
    <property type="component" value="Unassembled WGS sequence"/>
</dbReference>
<proteinExistence type="predicted"/>
<feature type="region of interest" description="Disordered" evidence="1">
    <location>
        <begin position="63"/>
        <end position="84"/>
    </location>
</feature>
<evidence type="ECO:0000313" key="2">
    <source>
        <dbReference type="EMBL" id="GIM03840.1"/>
    </source>
</evidence>
<name>A0A8J4LNZ3_9CHLO</name>